<evidence type="ECO:0000313" key="3">
    <source>
        <dbReference type="Proteomes" id="UP000028525"/>
    </source>
</evidence>
<evidence type="ECO:0000313" key="2">
    <source>
        <dbReference type="EMBL" id="KEZ91791.1"/>
    </source>
</evidence>
<proteinExistence type="predicted"/>
<comment type="caution">
    <text evidence="2">The sequence shown here is derived from an EMBL/GenBank/DDBJ whole genome shotgun (WGS) entry which is preliminary data.</text>
</comment>
<organism evidence="2 3">
    <name type="scientific">Lacrimispora celerecrescens</name>
    <dbReference type="NCBI Taxonomy" id="29354"/>
    <lineage>
        <taxon>Bacteria</taxon>
        <taxon>Bacillati</taxon>
        <taxon>Bacillota</taxon>
        <taxon>Clostridia</taxon>
        <taxon>Lachnospirales</taxon>
        <taxon>Lachnospiraceae</taxon>
        <taxon>Lacrimispora</taxon>
    </lineage>
</organism>
<reference evidence="2 3" key="1">
    <citation type="submission" date="2014-07" db="EMBL/GenBank/DDBJ databases">
        <title>Draft genome of Clostridium celerecrescens 152B isolated from sediments associated with methane hydrate from Krishna Godavari basin.</title>
        <authorList>
            <person name="Honkalas V.S."/>
            <person name="Dabir A.P."/>
            <person name="Arora P."/>
            <person name="Dhakephalkar P.K."/>
        </authorList>
    </citation>
    <scope>NUCLEOTIDE SEQUENCE [LARGE SCALE GENOMIC DNA]</scope>
    <source>
        <strain evidence="2 3">152B</strain>
    </source>
</reference>
<gene>
    <name evidence="2" type="ORF">IO98_01020</name>
</gene>
<feature type="transmembrane region" description="Helical" evidence="1">
    <location>
        <begin position="65"/>
        <end position="90"/>
    </location>
</feature>
<protein>
    <submittedName>
        <fullName evidence="2">Uncharacterized protein</fullName>
    </submittedName>
</protein>
<keyword evidence="1" id="KW-1133">Transmembrane helix</keyword>
<name>A0A084JS57_9FIRM</name>
<keyword evidence="1" id="KW-0472">Membrane</keyword>
<dbReference type="Proteomes" id="UP000028525">
    <property type="component" value="Unassembled WGS sequence"/>
</dbReference>
<dbReference type="STRING" id="29354.IO98_01020"/>
<evidence type="ECO:0000256" key="1">
    <source>
        <dbReference type="SAM" id="Phobius"/>
    </source>
</evidence>
<dbReference type="RefSeq" id="WP_038277175.1">
    <property type="nucleotide sequence ID" value="NZ_JPME01000002.1"/>
</dbReference>
<sequence>MIYGVLLFAFLSFVFTSPKCRWLMSADQPLSLREERIGLMFGRYMRDVAVVMLLLWSLGTLRIPWVYVIAGCVFILRTLSFLIHMARVFIND</sequence>
<dbReference type="EMBL" id="JPME01000002">
    <property type="protein sequence ID" value="KEZ91791.1"/>
    <property type="molecule type" value="Genomic_DNA"/>
</dbReference>
<dbReference type="AlphaFoldDB" id="A0A084JS57"/>
<keyword evidence="1" id="KW-0812">Transmembrane</keyword>
<keyword evidence="3" id="KW-1185">Reference proteome</keyword>
<accession>A0A084JS57</accession>